<dbReference type="GeneID" id="79828302"/>
<gene>
    <name evidence="2" type="ORF">CLV96_3025</name>
</gene>
<dbReference type="InterPro" id="IPR053136">
    <property type="entry name" value="UTP_pyrophosphatase-like"/>
</dbReference>
<dbReference type="AlphaFoldDB" id="A0A4R8MRC3"/>
<dbReference type="RefSeq" id="WP_004788001.1">
    <property type="nucleotide sequence ID" value="NZ_RQGE01000020.1"/>
</dbReference>
<dbReference type="Gene3D" id="3.30.2010.10">
    <property type="entry name" value="Metalloproteases ('zincins'), catalytic domain"/>
    <property type="match status" value="1"/>
</dbReference>
<dbReference type="PANTHER" id="PTHR30399:SF1">
    <property type="entry name" value="UTP PYROPHOSPHATASE"/>
    <property type="match status" value="1"/>
</dbReference>
<name>A0A4R8MRC3_LEPME</name>
<sequence>MEDFIIERKPSKGRNISLIVYQNGKVVLKHPVRVPKQQLDEFLSEKRGWILSKLKQLPKDIPQKLKFANKEITHIFGNLTTIQIIPKGKFNFSGETIQIPKTNSEKSQIQKGKLIFRDLLLKKIEPMVQSTSYALNTKVSKISIKPMRSLWGSCNSKNQISLNLSLIHCPDQIIEYIVLHEIAHTIEHNHSSKFWKIVESQNPNYKIAEKWLKEIGRKYIYYLN</sequence>
<dbReference type="CDD" id="cd07344">
    <property type="entry name" value="M48_yhfN_like"/>
    <property type="match status" value="1"/>
</dbReference>
<evidence type="ECO:0000259" key="1">
    <source>
        <dbReference type="Pfam" id="PF01863"/>
    </source>
</evidence>
<dbReference type="EMBL" id="SORO01000002">
    <property type="protein sequence ID" value="TDY68511.1"/>
    <property type="molecule type" value="Genomic_DNA"/>
</dbReference>
<dbReference type="PANTHER" id="PTHR30399">
    <property type="entry name" value="UNCHARACTERIZED PROTEIN YGJP"/>
    <property type="match status" value="1"/>
</dbReference>
<reference evidence="2 3" key="1">
    <citation type="submission" date="2019-03" db="EMBL/GenBank/DDBJ databases">
        <title>Genomic Encyclopedia of Archaeal and Bacterial Type Strains, Phase II (KMG-II): from individual species to whole genera.</title>
        <authorList>
            <person name="Goeker M."/>
        </authorList>
    </citation>
    <scope>NUCLEOTIDE SEQUENCE [LARGE SCALE GENOMIC DNA]</scope>
    <source>
        <strain evidence="2 3">DSM 21537</strain>
    </source>
</reference>
<dbReference type="Proteomes" id="UP000294684">
    <property type="component" value="Unassembled WGS sequence"/>
</dbReference>
<feature type="domain" description="YgjP-like metallopeptidase" evidence="1">
    <location>
        <begin position="14"/>
        <end position="214"/>
    </location>
</feature>
<evidence type="ECO:0000313" key="2">
    <source>
        <dbReference type="EMBL" id="TDY68511.1"/>
    </source>
</evidence>
<dbReference type="InterPro" id="IPR002725">
    <property type="entry name" value="YgjP-like_metallopeptidase"/>
</dbReference>
<protein>
    <recommendedName>
        <fullName evidence="1">YgjP-like metallopeptidase domain-containing protein</fullName>
    </recommendedName>
</protein>
<keyword evidence="3" id="KW-1185">Reference proteome</keyword>
<evidence type="ECO:0000313" key="3">
    <source>
        <dbReference type="Proteomes" id="UP000294684"/>
    </source>
</evidence>
<proteinExistence type="predicted"/>
<comment type="caution">
    <text evidence="2">The sequence shown here is derived from an EMBL/GenBank/DDBJ whole genome shotgun (WGS) entry which is preliminary data.</text>
</comment>
<dbReference type="OrthoDB" id="9811177at2"/>
<dbReference type="STRING" id="1193051.LEP1GSC017_0261"/>
<accession>A0A4R8MRC3</accession>
<organism evidence="2 3">
    <name type="scientific">Leptospira meyeri</name>
    <dbReference type="NCBI Taxonomy" id="29508"/>
    <lineage>
        <taxon>Bacteria</taxon>
        <taxon>Pseudomonadati</taxon>
        <taxon>Spirochaetota</taxon>
        <taxon>Spirochaetia</taxon>
        <taxon>Leptospirales</taxon>
        <taxon>Leptospiraceae</taxon>
        <taxon>Leptospira</taxon>
    </lineage>
</organism>
<dbReference type="Pfam" id="PF01863">
    <property type="entry name" value="YgjP-like"/>
    <property type="match status" value="1"/>
</dbReference>